<dbReference type="Pfam" id="PF03184">
    <property type="entry name" value="DDE_1"/>
    <property type="match status" value="1"/>
</dbReference>
<evidence type="ECO:0000313" key="4">
    <source>
        <dbReference type="Proteomes" id="UP000001745"/>
    </source>
</evidence>
<dbReference type="EMBL" id="EQ962653">
    <property type="protein sequence ID" value="EED21380.1"/>
    <property type="molecule type" value="Genomic_DNA"/>
</dbReference>
<accession>B8M202</accession>
<keyword evidence="4" id="KW-1185">Reference proteome</keyword>
<dbReference type="PANTHER" id="PTHR19303">
    <property type="entry name" value="TRANSPOSON"/>
    <property type="match status" value="1"/>
</dbReference>
<dbReference type="PhylomeDB" id="B8M202"/>
<feature type="domain" description="DDE-1" evidence="2">
    <location>
        <begin position="78"/>
        <end position="249"/>
    </location>
</feature>
<gene>
    <name evidence="3" type="ORF">TSTA_086110</name>
</gene>
<dbReference type="STRING" id="441959.B8M202"/>
<dbReference type="eggNOG" id="KOG3105">
    <property type="taxonomic scope" value="Eukaryota"/>
</dbReference>
<dbReference type="GeneID" id="8104576"/>
<protein>
    <submittedName>
        <fullName evidence="3">Pogo transposable element, putative</fullName>
    </submittedName>
</protein>
<dbReference type="GO" id="GO:0005634">
    <property type="term" value="C:nucleus"/>
    <property type="evidence" value="ECO:0007669"/>
    <property type="project" value="TreeGrafter"/>
</dbReference>
<feature type="compositionally biased region" description="Basic and acidic residues" evidence="1">
    <location>
        <begin position="440"/>
        <end position="451"/>
    </location>
</feature>
<evidence type="ECO:0000313" key="3">
    <source>
        <dbReference type="EMBL" id="EED21380.1"/>
    </source>
</evidence>
<sequence>MMLGSAGFVDSVTATTIELTLTEKVKKYRISPSNTYNFDEKGFNIGLCRTEKRIVSKSQLCLKKLLGAIQDGSTEFITLIACICANGIAIPPALIYQGESGDLQDTWLKDFDGSREKAYFATSEKGWTNEELGFSWLTKIFDPHTKAKAGNSKRLLLTDGHSSHVNLRFIEYCDRNNIILGILPPHSTHRLQPLDVGIFPPLAGAYSHEIDRLTQSSSGFSRITKASFWRLFYAAWKSTLTLQNIRSAFAAPGIHPFNPPKVLNILKKKTPSPISSDIENKRKSPGSVRAIRRTLKAIRQEKSDLSEATQLALKALQKYAVQNEILEHQQQGLVDALIGEKKRQKRGRPLGLINKDNPGEAQFFSPGRIEAARQQIQNIELQKEQGKIEAANRRTQKAFARQQKAQEIQERRETRIREREEKRRQKELEKEQLRVAREAQKEVKRAKERPAKQVNTKKRRYSKVIESNEEVSSKRPKTGISRSGRAINLPIRFRD</sequence>
<dbReference type="InterPro" id="IPR050863">
    <property type="entry name" value="CenT-Element_Derived"/>
</dbReference>
<dbReference type="InterPro" id="IPR004875">
    <property type="entry name" value="DDE_SF_endonuclease_dom"/>
</dbReference>
<evidence type="ECO:0000256" key="1">
    <source>
        <dbReference type="SAM" id="MobiDB-lite"/>
    </source>
</evidence>
<dbReference type="InParanoid" id="B8M202"/>
<proteinExistence type="predicted"/>
<evidence type="ECO:0000259" key="2">
    <source>
        <dbReference type="Pfam" id="PF03184"/>
    </source>
</evidence>
<dbReference type="RefSeq" id="XP_002478343.1">
    <property type="nucleotide sequence ID" value="XM_002478298.1"/>
</dbReference>
<organism evidence="3 4">
    <name type="scientific">Talaromyces stipitatus (strain ATCC 10500 / CBS 375.48 / QM 6759 / NRRL 1006)</name>
    <name type="common">Penicillium stipitatum</name>
    <dbReference type="NCBI Taxonomy" id="441959"/>
    <lineage>
        <taxon>Eukaryota</taxon>
        <taxon>Fungi</taxon>
        <taxon>Dikarya</taxon>
        <taxon>Ascomycota</taxon>
        <taxon>Pezizomycotina</taxon>
        <taxon>Eurotiomycetes</taxon>
        <taxon>Eurotiomycetidae</taxon>
        <taxon>Eurotiales</taxon>
        <taxon>Trichocomaceae</taxon>
        <taxon>Talaromyces</taxon>
        <taxon>Talaromyces sect. Talaromyces</taxon>
    </lineage>
</organism>
<dbReference type="VEuPathDB" id="FungiDB:TSTA_086110"/>
<reference evidence="4" key="1">
    <citation type="journal article" date="2015" name="Genome Announc.">
        <title>Genome sequence of the AIDS-associated pathogen Penicillium marneffei (ATCC18224) and its near taxonomic relative Talaromyces stipitatus (ATCC10500).</title>
        <authorList>
            <person name="Nierman W.C."/>
            <person name="Fedorova-Abrams N.D."/>
            <person name="Andrianopoulos A."/>
        </authorList>
    </citation>
    <scope>NUCLEOTIDE SEQUENCE [LARGE SCALE GENOMIC DNA]</scope>
    <source>
        <strain evidence="4">ATCC 10500 / CBS 375.48 / QM 6759 / NRRL 1006</strain>
    </source>
</reference>
<dbReference type="OMA" id="IMAISKC"/>
<dbReference type="Proteomes" id="UP000001745">
    <property type="component" value="Unassembled WGS sequence"/>
</dbReference>
<feature type="region of interest" description="Disordered" evidence="1">
    <location>
        <begin position="440"/>
        <end position="495"/>
    </location>
</feature>
<name>B8M202_TALSN</name>
<dbReference type="OrthoDB" id="3945463at2759"/>
<dbReference type="AlphaFoldDB" id="B8M202"/>
<dbReference type="PANTHER" id="PTHR19303:SF74">
    <property type="entry name" value="POGO TRANSPOSABLE ELEMENT WITH KRAB DOMAIN"/>
    <property type="match status" value="1"/>
</dbReference>
<dbReference type="GO" id="GO:0003677">
    <property type="term" value="F:DNA binding"/>
    <property type="evidence" value="ECO:0007669"/>
    <property type="project" value="TreeGrafter"/>
</dbReference>
<dbReference type="HOGENOM" id="CLU_013929_6_2_1"/>